<comment type="catalytic activity">
    <reaction evidence="3 5">
        <text>L-lysyl-[alpha-tubulin] + acetyl-CoA = N(6)-acetyl-L-lysyl-[alpha-tubulin] + CoA + H(+)</text>
        <dbReference type="Rhea" id="RHEA:15277"/>
        <dbReference type="Rhea" id="RHEA-COMP:11278"/>
        <dbReference type="Rhea" id="RHEA-COMP:11279"/>
        <dbReference type="ChEBI" id="CHEBI:15378"/>
        <dbReference type="ChEBI" id="CHEBI:29969"/>
        <dbReference type="ChEBI" id="CHEBI:57287"/>
        <dbReference type="ChEBI" id="CHEBI:57288"/>
        <dbReference type="ChEBI" id="CHEBI:61930"/>
        <dbReference type="EC" id="2.3.1.108"/>
    </reaction>
</comment>
<organism evidence="8 9">
    <name type="scientific">Stichopus japonicus</name>
    <name type="common">Sea cucumber</name>
    <dbReference type="NCBI Taxonomy" id="307972"/>
    <lineage>
        <taxon>Eukaryota</taxon>
        <taxon>Metazoa</taxon>
        <taxon>Echinodermata</taxon>
        <taxon>Eleutherozoa</taxon>
        <taxon>Echinozoa</taxon>
        <taxon>Holothuroidea</taxon>
        <taxon>Aspidochirotacea</taxon>
        <taxon>Aspidochirotida</taxon>
        <taxon>Stichopodidae</taxon>
        <taxon>Apostichopus</taxon>
    </lineage>
</organism>
<comment type="function">
    <text evidence="5">Specifically acetylates 'Lys-40' in alpha-tubulin on the lumenal side of microtubules. Promotes microtubule destabilization and accelerates microtubule dynamics; this activity may be independent of acetylation activity. Acetylates alpha-tubulin with a slow enzymatic rate, due to a catalytic site that is not optimized for acetyl transfer. Enters the microtubule through each end and diffuses quickly throughout the lumen of microtubules. Acetylates only long/old microtubules because of its slow acetylation rate since it does not have time to act on dynamically unstable microtubules before the enzyme is released.</text>
</comment>
<evidence type="ECO:0000313" key="8">
    <source>
        <dbReference type="EMBL" id="PIK49058.1"/>
    </source>
</evidence>
<dbReference type="Pfam" id="PF05301">
    <property type="entry name" value="Acetyltransf_16"/>
    <property type="match status" value="1"/>
</dbReference>
<gene>
    <name evidence="8" type="ORF">BSL78_14073</name>
</gene>
<feature type="region of interest" description="Disordered" evidence="6">
    <location>
        <begin position="222"/>
        <end position="281"/>
    </location>
</feature>
<dbReference type="InterPro" id="IPR016181">
    <property type="entry name" value="Acyl_CoA_acyltransferase"/>
</dbReference>
<feature type="region of interest" description="Disordered" evidence="6">
    <location>
        <begin position="188"/>
        <end position="208"/>
    </location>
</feature>
<dbReference type="SUPFAM" id="SSF55729">
    <property type="entry name" value="Acyl-CoA N-acyltransferases (Nat)"/>
    <property type="match status" value="1"/>
</dbReference>
<dbReference type="AlphaFoldDB" id="A0A2G8KM97"/>
<dbReference type="EC" id="2.3.1.108" evidence="4 5"/>
<evidence type="ECO:0000256" key="5">
    <source>
        <dbReference type="HAMAP-Rule" id="MF_03130"/>
    </source>
</evidence>
<keyword evidence="1 5" id="KW-0808">Transferase</keyword>
<dbReference type="GO" id="GO:0070507">
    <property type="term" value="P:regulation of microtubule cytoskeleton organization"/>
    <property type="evidence" value="ECO:0007669"/>
    <property type="project" value="UniProtKB-UniRule"/>
</dbReference>
<dbReference type="InterPro" id="IPR007965">
    <property type="entry name" value="GNAT_ATAT"/>
</dbReference>
<accession>A0A2G8KM97</accession>
<comment type="similarity">
    <text evidence="5">Belongs to the acetyltransferase ATAT1 family.</text>
</comment>
<keyword evidence="9" id="KW-1185">Reference proteome</keyword>
<dbReference type="InterPro" id="IPR038746">
    <property type="entry name" value="Atat"/>
</dbReference>
<dbReference type="EMBL" id="MRZV01000484">
    <property type="protein sequence ID" value="PIK49058.1"/>
    <property type="molecule type" value="Genomic_DNA"/>
</dbReference>
<feature type="compositionally biased region" description="Low complexity" evidence="6">
    <location>
        <begin position="315"/>
        <end position="326"/>
    </location>
</feature>
<dbReference type="STRING" id="307972.A0A2G8KM97"/>
<feature type="compositionally biased region" description="Polar residues" evidence="6">
    <location>
        <begin position="442"/>
        <end position="463"/>
    </location>
</feature>
<dbReference type="FunFam" id="3.40.630.30:FF:000060">
    <property type="entry name" value="Alpha-tubulin N-acetyltransferase 1"/>
    <property type="match status" value="1"/>
</dbReference>
<dbReference type="Gene3D" id="3.40.630.30">
    <property type="match status" value="1"/>
</dbReference>
<feature type="compositionally biased region" description="Polar residues" evidence="6">
    <location>
        <begin position="230"/>
        <end position="241"/>
    </location>
</feature>
<evidence type="ECO:0000256" key="2">
    <source>
        <dbReference type="ARBA" id="ARBA00023315"/>
    </source>
</evidence>
<proteinExistence type="inferred from homology"/>
<sequence>MEFDFNINQLIRNVISVFDRTLQPHHNVGDNTSKQNLEVVIDAMGKASAKAQGLGGAITTAYKMRYSDHRLYIMKESHSNSGRGSVVGILKVGRKVLFVLDHHSNQVEMKPMCILDFYVHESCQRRGYGKQLFQHMLNAESIEPQHFAIDRPSKKFTSFLMKHYRLRATIPQVNNFVIFEGFFKNQPDSSFPRRRSANKPPLPPSTMVVAQSGYRNASTSALWTHKTHSRPSSGDLSNPDNPLNFDKSALRGVRPRSGSLPSARRPLSSHGGSPDDLDLTATGLNYSRHHRSATPPSRPGSGKSVNVISPITGNVTSVTSSSPTTTMANISSRRNATPTGTPPTGIHLLSRQDHVVDKLYNGTINHVPHVAPSGNTSVQSLLTADSTRRPNPTAATNGEPNQEGTPPSFITKEGNYCVTSHAPRQMPTSWNVLGVPPHSQRHQANQSSSPLYRNSNYRTNRFF</sequence>
<evidence type="ECO:0000259" key="7">
    <source>
        <dbReference type="PROSITE" id="PS51730"/>
    </source>
</evidence>
<dbReference type="GO" id="GO:0048666">
    <property type="term" value="P:neuron development"/>
    <property type="evidence" value="ECO:0007669"/>
    <property type="project" value="UniProtKB-UniRule"/>
</dbReference>
<dbReference type="CDD" id="cd04301">
    <property type="entry name" value="NAT_SF"/>
    <property type="match status" value="1"/>
</dbReference>
<protein>
    <recommendedName>
        <fullName evidence="4 5">Alpha-tubulin N-acetyltransferase</fullName>
        <shortName evidence="5">Alpha-TAT</shortName>
        <shortName evidence="5">TAT</shortName>
        <ecNumber evidence="4 5">2.3.1.108</ecNumber>
    </recommendedName>
    <alternativeName>
        <fullName evidence="5">Acetyltransferase mec-17 homolog</fullName>
    </alternativeName>
</protein>
<evidence type="ECO:0000256" key="6">
    <source>
        <dbReference type="SAM" id="MobiDB-lite"/>
    </source>
</evidence>
<dbReference type="Proteomes" id="UP000230750">
    <property type="component" value="Unassembled WGS sequence"/>
</dbReference>
<evidence type="ECO:0000256" key="1">
    <source>
        <dbReference type="ARBA" id="ARBA00022679"/>
    </source>
</evidence>
<feature type="site" description="Crucial for catalytic activity" evidence="5">
    <location>
        <position position="52"/>
    </location>
</feature>
<feature type="compositionally biased region" description="Polar residues" evidence="6">
    <location>
        <begin position="385"/>
        <end position="405"/>
    </location>
</feature>
<feature type="binding site" evidence="5">
    <location>
        <begin position="153"/>
        <end position="162"/>
    </location>
    <ligand>
        <name>acetyl-CoA</name>
        <dbReference type="ChEBI" id="CHEBI:57288"/>
    </ligand>
</feature>
<feature type="region of interest" description="Disordered" evidence="6">
    <location>
        <begin position="436"/>
        <end position="463"/>
    </location>
</feature>
<evidence type="ECO:0000313" key="9">
    <source>
        <dbReference type="Proteomes" id="UP000230750"/>
    </source>
</evidence>
<feature type="region of interest" description="Disordered" evidence="6">
    <location>
        <begin position="385"/>
        <end position="411"/>
    </location>
</feature>
<dbReference type="GO" id="GO:0005874">
    <property type="term" value="C:microtubule"/>
    <property type="evidence" value="ECO:0007669"/>
    <property type="project" value="InterPro"/>
</dbReference>
<dbReference type="PANTHER" id="PTHR12327:SF0">
    <property type="entry name" value="ALPHA-TUBULIN N-ACETYLTRANSFERASE 1"/>
    <property type="match status" value="1"/>
</dbReference>
<dbReference type="GO" id="GO:0019799">
    <property type="term" value="F:tubulin N-acetyltransferase activity"/>
    <property type="evidence" value="ECO:0007669"/>
    <property type="project" value="UniProtKB-UniRule"/>
</dbReference>
<feature type="compositionally biased region" description="Polar residues" evidence="6">
    <location>
        <begin position="327"/>
        <end position="339"/>
    </location>
</feature>
<feature type="domain" description="N-acetyltransferase" evidence="7">
    <location>
        <begin position="1"/>
        <end position="183"/>
    </location>
</feature>
<dbReference type="PANTHER" id="PTHR12327">
    <property type="entry name" value="ALPHA-TUBULIN N-ACETYLTRANSFERASE 1"/>
    <property type="match status" value="1"/>
</dbReference>
<feature type="region of interest" description="Disordered" evidence="6">
    <location>
        <begin position="313"/>
        <end position="342"/>
    </location>
</feature>
<dbReference type="PROSITE" id="PS51730">
    <property type="entry name" value="GNAT_ATAT"/>
    <property type="match status" value="1"/>
</dbReference>
<dbReference type="HAMAP" id="MF_03130">
    <property type="entry name" value="mec17"/>
    <property type="match status" value="1"/>
</dbReference>
<evidence type="ECO:0000256" key="3">
    <source>
        <dbReference type="ARBA" id="ARBA00051998"/>
    </source>
</evidence>
<comment type="caution">
    <text evidence="8">The sequence shown here is derived from an EMBL/GenBank/DDBJ whole genome shotgun (WGS) entry which is preliminary data.</text>
</comment>
<evidence type="ECO:0000256" key="4">
    <source>
        <dbReference type="ARBA" id="ARBA00066570"/>
    </source>
</evidence>
<reference evidence="8 9" key="1">
    <citation type="journal article" date="2017" name="PLoS Biol.">
        <title>The sea cucumber genome provides insights into morphological evolution and visceral regeneration.</title>
        <authorList>
            <person name="Zhang X."/>
            <person name="Sun L."/>
            <person name="Yuan J."/>
            <person name="Sun Y."/>
            <person name="Gao Y."/>
            <person name="Zhang L."/>
            <person name="Li S."/>
            <person name="Dai H."/>
            <person name="Hamel J.F."/>
            <person name="Liu C."/>
            <person name="Yu Y."/>
            <person name="Liu S."/>
            <person name="Lin W."/>
            <person name="Guo K."/>
            <person name="Jin S."/>
            <person name="Xu P."/>
            <person name="Storey K.B."/>
            <person name="Huan P."/>
            <person name="Zhang T."/>
            <person name="Zhou Y."/>
            <person name="Zhang J."/>
            <person name="Lin C."/>
            <person name="Li X."/>
            <person name="Xing L."/>
            <person name="Huo D."/>
            <person name="Sun M."/>
            <person name="Wang L."/>
            <person name="Mercier A."/>
            <person name="Li F."/>
            <person name="Yang H."/>
            <person name="Xiang J."/>
        </authorList>
    </citation>
    <scope>NUCLEOTIDE SEQUENCE [LARGE SCALE GENOMIC DNA]</scope>
    <source>
        <strain evidence="8">Shaxun</strain>
        <tissue evidence="8">Muscle</tissue>
    </source>
</reference>
<dbReference type="OrthoDB" id="447510at2759"/>
<name>A0A2G8KM97_STIJA</name>
<keyword evidence="2 5" id="KW-0012">Acyltransferase</keyword>
<feature type="binding site" evidence="5">
    <location>
        <begin position="117"/>
        <end position="130"/>
    </location>
    <ligand>
        <name>acetyl-CoA</name>
        <dbReference type="ChEBI" id="CHEBI:57288"/>
    </ligand>
</feature>